<dbReference type="PANTHER" id="PTHR42781">
    <property type="entry name" value="SPERMIDINE/PUTRESCINE IMPORT ATP-BINDING PROTEIN POTA"/>
    <property type="match status" value="1"/>
</dbReference>
<evidence type="ECO:0000313" key="10">
    <source>
        <dbReference type="EMBL" id="MDJ1159639.1"/>
    </source>
</evidence>
<dbReference type="InterPro" id="IPR050093">
    <property type="entry name" value="ABC_SmlMolc_Importer"/>
</dbReference>
<organism evidence="10 11">
    <name type="scientific">Chelatococcus albus</name>
    <dbReference type="NCBI Taxonomy" id="3047466"/>
    <lineage>
        <taxon>Bacteria</taxon>
        <taxon>Pseudomonadati</taxon>
        <taxon>Pseudomonadota</taxon>
        <taxon>Alphaproteobacteria</taxon>
        <taxon>Hyphomicrobiales</taxon>
        <taxon>Chelatococcaceae</taxon>
        <taxon>Chelatococcus</taxon>
    </lineage>
</organism>
<dbReference type="InterPro" id="IPR003593">
    <property type="entry name" value="AAA+_ATPase"/>
</dbReference>
<dbReference type="InterPro" id="IPR003439">
    <property type="entry name" value="ABC_transporter-like_ATP-bd"/>
</dbReference>
<dbReference type="NCBIfam" id="TIGR01277">
    <property type="entry name" value="thiQ"/>
    <property type="match status" value="1"/>
</dbReference>
<dbReference type="PROSITE" id="PS50893">
    <property type="entry name" value="ABC_TRANSPORTER_2"/>
    <property type="match status" value="1"/>
</dbReference>
<evidence type="ECO:0000256" key="4">
    <source>
        <dbReference type="ARBA" id="ARBA00022519"/>
    </source>
</evidence>
<sequence length="237" mass="25341">MLEIADLAIDYPEFSAHYDLLVPKGALCALIGPSGGGKTTLLHAVAGFGRPPRGTLRFEGVDLTRLKPAERPLSILFQEHNLFPHLTAAQNVGLGLDPGLRLAAAQRAAVDAALARVGLAGLAERLPAQLSGGQRQRVALARALVRNRPLILLDEPFGGLDPGLRLEMIGLVDQLRRERRLTVLMSIHTPEDAADVADLMAFVAEGKVIATDTPAKLLAGARHPALDRYFRRAPLGA</sequence>
<evidence type="ECO:0000259" key="9">
    <source>
        <dbReference type="PROSITE" id="PS50893"/>
    </source>
</evidence>
<evidence type="ECO:0000256" key="6">
    <source>
        <dbReference type="ARBA" id="ARBA00022840"/>
    </source>
</evidence>
<dbReference type="RefSeq" id="WP_283741639.1">
    <property type="nucleotide sequence ID" value="NZ_JASJEV010000011.1"/>
</dbReference>
<evidence type="ECO:0000256" key="8">
    <source>
        <dbReference type="ARBA" id="ARBA00023136"/>
    </source>
</evidence>
<dbReference type="GO" id="GO:0005524">
    <property type="term" value="F:ATP binding"/>
    <property type="evidence" value="ECO:0007669"/>
    <property type="project" value="UniProtKB-KW"/>
</dbReference>
<keyword evidence="2" id="KW-0813">Transport</keyword>
<evidence type="ECO:0000256" key="3">
    <source>
        <dbReference type="ARBA" id="ARBA00022475"/>
    </source>
</evidence>
<keyword evidence="4" id="KW-0997">Cell inner membrane</keyword>
<reference evidence="10 11" key="1">
    <citation type="submission" date="2023-05" db="EMBL/GenBank/DDBJ databases">
        <title>Chelatococcus sp. nov., a moderately thermophilic bacterium isolated from hot spring microbial mat.</title>
        <authorList>
            <person name="Hu C.-J."/>
            <person name="Li W.-J."/>
        </authorList>
    </citation>
    <scope>NUCLEOTIDE SEQUENCE [LARGE SCALE GENOMIC DNA]</scope>
    <source>
        <strain evidence="10 11">SYSU G07232</strain>
    </source>
</reference>
<keyword evidence="7" id="KW-1278">Translocase</keyword>
<dbReference type="InterPro" id="IPR027417">
    <property type="entry name" value="P-loop_NTPase"/>
</dbReference>
<dbReference type="InterPro" id="IPR017871">
    <property type="entry name" value="ABC_transporter-like_CS"/>
</dbReference>
<keyword evidence="11" id="KW-1185">Reference proteome</keyword>
<name>A0ABT7ALD8_9HYPH</name>
<dbReference type="SUPFAM" id="SSF52540">
    <property type="entry name" value="P-loop containing nucleoside triphosphate hydrolases"/>
    <property type="match status" value="1"/>
</dbReference>
<evidence type="ECO:0000256" key="7">
    <source>
        <dbReference type="ARBA" id="ARBA00022967"/>
    </source>
</evidence>
<dbReference type="InterPro" id="IPR005968">
    <property type="entry name" value="Thiamine_ABC_ThiQ"/>
</dbReference>
<evidence type="ECO:0000256" key="2">
    <source>
        <dbReference type="ARBA" id="ARBA00022448"/>
    </source>
</evidence>
<evidence type="ECO:0000256" key="1">
    <source>
        <dbReference type="ARBA" id="ARBA00005417"/>
    </source>
</evidence>
<comment type="similarity">
    <text evidence="1">Belongs to the ABC transporter superfamily.</text>
</comment>
<keyword evidence="8" id="KW-0472">Membrane</keyword>
<dbReference type="PANTHER" id="PTHR42781:SF1">
    <property type="entry name" value="THIAMINE IMPORT ATP-BINDING PROTEIN THIQ"/>
    <property type="match status" value="1"/>
</dbReference>
<feature type="domain" description="ABC transporter" evidence="9">
    <location>
        <begin position="2"/>
        <end position="230"/>
    </location>
</feature>
<keyword evidence="5" id="KW-0547">Nucleotide-binding</keyword>
<dbReference type="Gene3D" id="3.40.50.300">
    <property type="entry name" value="P-loop containing nucleotide triphosphate hydrolases"/>
    <property type="match status" value="1"/>
</dbReference>
<keyword evidence="6 10" id="KW-0067">ATP-binding</keyword>
<comment type="caution">
    <text evidence="10">The sequence shown here is derived from an EMBL/GenBank/DDBJ whole genome shotgun (WGS) entry which is preliminary data.</text>
</comment>
<dbReference type="EMBL" id="JASJEV010000011">
    <property type="protein sequence ID" value="MDJ1159639.1"/>
    <property type="molecule type" value="Genomic_DNA"/>
</dbReference>
<dbReference type="PROSITE" id="PS00211">
    <property type="entry name" value="ABC_TRANSPORTER_1"/>
    <property type="match status" value="1"/>
</dbReference>
<protein>
    <submittedName>
        <fullName evidence="10">Thiamine ABC transporter ATP-binding protein</fullName>
    </submittedName>
</protein>
<proteinExistence type="inferred from homology"/>
<evidence type="ECO:0000256" key="5">
    <source>
        <dbReference type="ARBA" id="ARBA00022741"/>
    </source>
</evidence>
<dbReference type="SMART" id="SM00382">
    <property type="entry name" value="AAA"/>
    <property type="match status" value="1"/>
</dbReference>
<accession>A0ABT7ALD8</accession>
<dbReference type="Pfam" id="PF00005">
    <property type="entry name" value="ABC_tran"/>
    <property type="match status" value="1"/>
</dbReference>
<keyword evidence="3" id="KW-1003">Cell membrane</keyword>
<gene>
    <name evidence="10" type="primary">thiQ</name>
    <name evidence="10" type="ORF">QNA08_15550</name>
</gene>
<dbReference type="Proteomes" id="UP001321492">
    <property type="component" value="Unassembled WGS sequence"/>
</dbReference>
<evidence type="ECO:0000313" key="11">
    <source>
        <dbReference type="Proteomes" id="UP001321492"/>
    </source>
</evidence>